<dbReference type="RefSeq" id="XP_025357521.1">
    <property type="nucleotide sequence ID" value="XM_025497540.1"/>
</dbReference>
<feature type="compositionally biased region" description="Basic and acidic residues" evidence="3">
    <location>
        <begin position="107"/>
        <end position="118"/>
    </location>
</feature>
<dbReference type="GO" id="GO:0016272">
    <property type="term" value="C:prefoldin complex"/>
    <property type="evidence" value="ECO:0007669"/>
    <property type="project" value="InterPro"/>
</dbReference>
<feature type="compositionally biased region" description="Polar residues" evidence="3">
    <location>
        <begin position="123"/>
        <end position="132"/>
    </location>
</feature>
<dbReference type="PANTHER" id="PTHR20903:SF0">
    <property type="entry name" value="PREFOLDIN SUBUNIT 1"/>
    <property type="match status" value="1"/>
</dbReference>
<dbReference type="AlphaFoldDB" id="A0A316VHV6"/>
<proteinExistence type="inferred from homology"/>
<dbReference type="PANTHER" id="PTHR20903">
    <property type="entry name" value="PREFOLDIN SUBUNIT 1-RELATED"/>
    <property type="match status" value="1"/>
</dbReference>
<sequence>MPPVPDEALHKIIQQIQTQLVNSSRQLSMVKAQLQGHEQGKRRLELTRQQLDQETKQGGADVRLWQGVGKMFVLEDESTVQAKLNTKLKELETEIANLTKKQKFLEKQTSEAQGHMRDIFSGLEQQQKQQAA</sequence>
<evidence type="ECO:0000256" key="1">
    <source>
        <dbReference type="ARBA" id="ARBA00008045"/>
    </source>
</evidence>
<dbReference type="SUPFAM" id="SSF46579">
    <property type="entry name" value="Prefoldin"/>
    <property type="match status" value="1"/>
</dbReference>
<evidence type="ECO:0008006" key="6">
    <source>
        <dbReference type="Google" id="ProtNLM"/>
    </source>
</evidence>
<organism evidence="4 5">
    <name type="scientific">Meira miltonrushii</name>
    <dbReference type="NCBI Taxonomy" id="1280837"/>
    <lineage>
        <taxon>Eukaryota</taxon>
        <taxon>Fungi</taxon>
        <taxon>Dikarya</taxon>
        <taxon>Basidiomycota</taxon>
        <taxon>Ustilaginomycotina</taxon>
        <taxon>Exobasidiomycetes</taxon>
        <taxon>Exobasidiales</taxon>
        <taxon>Brachybasidiaceae</taxon>
        <taxon>Meira</taxon>
    </lineage>
</organism>
<dbReference type="Proteomes" id="UP000245771">
    <property type="component" value="Unassembled WGS sequence"/>
</dbReference>
<dbReference type="GeneID" id="37019321"/>
<gene>
    <name evidence="4" type="ORF">FA14DRAFT_152624</name>
</gene>
<keyword evidence="5" id="KW-1185">Reference proteome</keyword>
<name>A0A316VHV6_9BASI</name>
<dbReference type="GO" id="GO:0005737">
    <property type="term" value="C:cytoplasm"/>
    <property type="evidence" value="ECO:0007669"/>
    <property type="project" value="TreeGrafter"/>
</dbReference>
<dbReference type="EMBL" id="KZ819602">
    <property type="protein sequence ID" value="PWN37219.1"/>
    <property type="molecule type" value="Genomic_DNA"/>
</dbReference>
<keyword evidence="2" id="KW-0143">Chaperone</keyword>
<feature type="region of interest" description="Disordered" evidence="3">
    <location>
        <begin position="107"/>
        <end position="132"/>
    </location>
</feature>
<dbReference type="Gene3D" id="1.10.287.370">
    <property type="match status" value="1"/>
</dbReference>
<dbReference type="GO" id="GO:0044183">
    <property type="term" value="F:protein folding chaperone"/>
    <property type="evidence" value="ECO:0007669"/>
    <property type="project" value="TreeGrafter"/>
</dbReference>
<dbReference type="InterPro" id="IPR009053">
    <property type="entry name" value="Prefoldin"/>
</dbReference>
<reference evidence="4 5" key="1">
    <citation type="journal article" date="2018" name="Mol. Biol. Evol.">
        <title>Broad Genomic Sampling Reveals a Smut Pathogenic Ancestry of the Fungal Clade Ustilaginomycotina.</title>
        <authorList>
            <person name="Kijpornyongpan T."/>
            <person name="Mondo S.J."/>
            <person name="Barry K."/>
            <person name="Sandor L."/>
            <person name="Lee J."/>
            <person name="Lipzen A."/>
            <person name="Pangilinan J."/>
            <person name="LaButti K."/>
            <person name="Hainaut M."/>
            <person name="Henrissat B."/>
            <person name="Grigoriev I.V."/>
            <person name="Spatafora J.W."/>
            <person name="Aime M.C."/>
        </authorList>
    </citation>
    <scope>NUCLEOTIDE SEQUENCE [LARGE SCALE GENOMIC DNA]</scope>
    <source>
        <strain evidence="4 5">MCA 3882</strain>
    </source>
</reference>
<dbReference type="OrthoDB" id="2015447at2759"/>
<dbReference type="STRING" id="1280837.A0A316VHV6"/>
<evidence type="ECO:0000313" key="5">
    <source>
        <dbReference type="Proteomes" id="UP000245771"/>
    </source>
</evidence>
<dbReference type="Pfam" id="PF01920">
    <property type="entry name" value="Prefoldin_2"/>
    <property type="match status" value="1"/>
</dbReference>
<accession>A0A316VHV6</accession>
<dbReference type="FunCoup" id="A0A316VHV6">
    <property type="interactions" value="354"/>
</dbReference>
<dbReference type="InterPro" id="IPR002777">
    <property type="entry name" value="PFD_beta-like"/>
</dbReference>
<evidence type="ECO:0000256" key="2">
    <source>
        <dbReference type="ARBA" id="ARBA00023186"/>
    </source>
</evidence>
<comment type="similarity">
    <text evidence="1">Belongs to the prefoldin subunit beta family.</text>
</comment>
<protein>
    <recommendedName>
        <fullName evidence="6">Prefoldin</fullName>
    </recommendedName>
</protein>
<evidence type="ECO:0000313" key="4">
    <source>
        <dbReference type="EMBL" id="PWN37219.1"/>
    </source>
</evidence>
<evidence type="ECO:0000256" key="3">
    <source>
        <dbReference type="SAM" id="MobiDB-lite"/>
    </source>
</evidence>
<dbReference type="GO" id="GO:0051082">
    <property type="term" value="F:unfolded protein binding"/>
    <property type="evidence" value="ECO:0007669"/>
    <property type="project" value="InterPro"/>
</dbReference>
<dbReference type="InParanoid" id="A0A316VHV6"/>